<evidence type="ECO:0000256" key="4">
    <source>
        <dbReference type="ARBA" id="ARBA00022982"/>
    </source>
</evidence>
<keyword evidence="7" id="KW-1133">Transmembrane helix</keyword>
<evidence type="ECO:0000256" key="1">
    <source>
        <dbReference type="ARBA" id="ARBA00022448"/>
    </source>
</evidence>
<name>A1SZD6_PSYIN</name>
<dbReference type="KEGG" id="pin:Ping_3163"/>
<dbReference type="EMBL" id="CP000510">
    <property type="protein sequence ID" value="ABM04851.1"/>
    <property type="molecule type" value="Genomic_DNA"/>
</dbReference>
<accession>A1SZD6</accession>
<feature type="region of interest" description="Disordered" evidence="6">
    <location>
        <begin position="187"/>
        <end position="215"/>
    </location>
</feature>
<evidence type="ECO:0000256" key="3">
    <source>
        <dbReference type="ARBA" id="ARBA00022723"/>
    </source>
</evidence>
<dbReference type="Pfam" id="PF09459">
    <property type="entry name" value="EB_dh"/>
    <property type="match status" value="1"/>
</dbReference>
<dbReference type="Proteomes" id="UP000000639">
    <property type="component" value="Chromosome"/>
</dbReference>
<feature type="domain" description="Cytochrome c-552/DMSO reductase-like haem-binding" evidence="8">
    <location>
        <begin position="35"/>
        <end position="341"/>
    </location>
</feature>
<keyword evidence="7" id="KW-0472">Membrane</keyword>
<keyword evidence="4" id="KW-0249">Electron transport</keyword>
<keyword evidence="10" id="KW-1185">Reference proteome</keyword>
<evidence type="ECO:0000256" key="7">
    <source>
        <dbReference type="SAM" id="Phobius"/>
    </source>
</evidence>
<organism evidence="9 10">
    <name type="scientific">Psychromonas ingrahamii (strain DSM 17664 / CCUG 51855 / 37)</name>
    <dbReference type="NCBI Taxonomy" id="357804"/>
    <lineage>
        <taxon>Bacteria</taxon>
        <taxon>Pseudomonadati</taxon>
        <taxon>Pseudomonadota</taxon>
        <taxon>Gammaproteobacteria</taxon>
        <taxon>Alteromonadales</taxon>
        <taxon>Psychromonadaceae</taxon>
        <taxon>Psychromonas</taxon>
    </lineage>
</organism>
<dbReference type="InterPro" id="IPR019020">
    <property type="entry name" value="Cyt-c552/DMSO_Rdtase_haem-bd"/>
</dbReference>
<dbReference type="GO" id="GO:0020037">
    <property type="term" value="F:heme binding"/>
    <property type="evidence" value="ECO:0007669"/>
    <property type="project" value="InterPro"/>
</dbReference>
<dbReference type="eggNOG" id="COG0657">
    <property type="taxonomic scope" value="Bacteria"/>
</dbReference>
<evidence type="ECO:0000256" key="2">
    <source>
        <dbReference type="ARBA" id="ARBA00022617"/>
    </source>
</evidence>
<evidence type="ECO:0000256" key="6">
    <source>
        <dbReference type="SAM" id="MobiDB-lite"/>
    </source>
</evidence>
<keyword evidence="7" id="KW-0812">Transmembrane</keyword>
<sequence>MTTQSKVSTVLLVLGLPVALGLALATQGTGIIKNDLERNIYIPTELTMPLQIKSAYNGEQIFFRYRWPAAAPHILHDVLRYEDGKWLTEGHGVPGPAANGLHEDRVAMMVDDGSVAEFSRYGGYVAIGAGIAGFTHENPKGVSKHLPETQQDEVALEDVTQHQLRKAGYFLDLWHWRAGRSNPIAMADDQNVGKSRSGDEGKGSYTKNWNGDTNQPLQMFNVQTTGQRALAWDDVRQGKITQEDSYYLSAQTAVPFDPQADWKNGDTLPRRILRQPVGDRGDIAVVAKETRWEDGFWNVTLVRDMDTGNPLNDKIFREKGRYDLAVSVHRNATGGRWHYVSMPYTVGLGRDADFPAMAFQGDSPDWSQEWFDMTLFYPGQVNWPLLTSKAHPGAEDIAAGKPVRPRHSEKVLAIHGVEMEFNDKIIHQWQLTLLAGLFAMLGITLALLPAFRNTKKGARS</sequence>
<proteinExistence type="predicted"/>
<dbReference type="STRING" id="357804.Ping_3163"/>
<evidence type="ECO:0000313" key="10">
    <source>
        <dbReference type="Proteomes" id="UP000000639"/>
    </source>
</evidence>
<dbReference type="AlphaFoldDB" id="A1SZD6"/>
<reference evidence="9 10" key="1">
    <citation type="submission" date="2007-01" db="EMBL/GenBank/DDBJ databases">
        <title>Complete sequence of Psychromonas ingrahamii 37.</title>
        <authorList>
            <consortium name="US DOE Joint Genome Institute"/>
            <person name="Copeland A."/>
            <person name="Lucas S."/>
            <person name="Lapidus A."/>
            <person name="Barry K."/>
            <person name="Detter J.C."/>
            <person name="Glavina del Rio T."/>
            <person name="Hammon N."/>
            <person name="Israni S."/>
            <person name="Dalin E."/>
            <person name="Tice H."/>
            <person name="Pitluck S."/>
            <person name="Thompson L.S."/>
            <person name="Brettin T."/>
            <person name="Bruce D."/>
            <person name="Han C."/>
            <person name="Tapia R."/>
            <person name="Schmutz J."/>
            <person name="Larimer F."/>
            <person name="Land M."/>
            <person name="Hauser L."/>
            <person name="Kyrpides N."/>
            <person name="Ivanova N."/>
            <person name="Staley J."/>
            <person name="Richardson P."/>
        </authorList>
    </citation>
    <scope>NUCLEOTIDE SEQUENCE [LARGE SCALE GENOMIC DNA]</scope>
    <source>
        <strain evidence="9 10">37</strain>
    </source>
</reference>
<keyword evidence="1" id="KW-0813">Transport</keyword>
<evidence type="ECO:0000256" key="5">
    <source>
        <dbReference type="ARBA" id="ARBA00023004"/>
    </source>
</evidence>
<evidence type="ECO:0000313" key="9">
    <source>
        <dbReference type="EMBL" id="ABM04851.1"/>
    </source>
</evidence>
<evidence type="ECO:0000259" key="8">
    <source>
        <dbReference type="Pfam" id="PF09459"/>
    </source>
</evidence>
<dbReference type="CDD" id="cd09625">
    <property type="entry name" value="DOMON_like_cytochrome"/>
    <property type="match status" value="1"/>
</dbReference>
<dbReference type="HOGENOM" id="CLU_594289_0_0_6"/>
<feature type="compositionally biased region" description="Polar residues" evidence="6">
    <location>
        <begin position="205"/>
        <end position="215"/>
    </location>
</feature>
<keyword evidence="3" id="KW-0479">Metal-binding</keyword>
<dbReference type="Gene3D" id="2.60.40.1190">
    <property type="match status" value="1"/>
</dbReference>
<protein>
    <recommendedName>
        <fullName evidence="8">Cytochrome c-552/DMSO reductase-like haem-binding domain-containing protein</fullName>
    </recommendedName>
</protein>
<dbReference type="GO" id="GO:0046872">
    <property type="term" value="F:metal ion binding"/>
    <property type="evidence" value="ECO:0007669"/>
    <property type="project" value="UniProtKB-KW"/>
</dbReference>
<dbReference type="OrthoDB" id="5337932at2"/>
<keyword evidence="5" id="KW-0408">Iron</keyword>
<keyword evidence="2" id="KW-0349">Heme</keyword>
<feature type="transmembrane region" description="Helical" evidence="7">
    <location>
        <begin position="429"/>
        <end position="451"/>
    </location>
</feature>
<dbReference type="RefSeq" id="WP_011771405.1">
    <property type="nucleotide sequence ID" value="NC_008709.1"/>
</dbReference>
<gene>
    <name evidence="9" type="ordered locus">Ping_3163</name>
</gene>